<dbReference type="RefSeq" id="WP_046823411.1">
    <property type="nucleotide sequence ID" value="NZ_JBCLWQ010000002.1"/>
</dbReference>
<feature type="transmembrane region" description="Helical" evidence="3">
    <location>
        <begin position="155"/>
        <end position="172"/>
    </location>
</feature>
<evidence type="ECO:0000256" key="1">
    <source>
        <dbReference type="ARBA" id="ARBA00022692"/>
    </source>
</evidence>
<dbReference type="Proteomes" id="UP000034407">
    <property type="component" value="Unassembled WGS sequence"/>
</dbReference>
<dbReference type="PATRIC" id="fig|1629550.3.peg.1769"/>
<keyword evidence="3" id="KW-0472">Membrane</keyword>
<proteinExistence type="predicted"/>
<feature type="transmembrane region" description="Helical" evidence="3">
    <location>
        <begin position="115"/>
        <end position="135"/>
    </location>
</feature>
<accession>A0A0M3DHJ6</accession>
<feature type="transmembrane region" description="Helical" evidence="3">
    <location>
        <begin position="83"/>
        <end position="106"/>
    </location>
</feature>
<sequence length="177" mass="19320">MQSVTTKNKQKFTTKDIVETSLLIALVFIATRFINIRLPIASNGGLVHLGNTMLFISAIVFGNKKGACSGAFGMALFDLLSEWAIWAPFTFIIRGVMGYIIGSIAWSKNKQGNSVITNIIAISISGVWMVIGYYITECILYGNYIQPIGSIPGNITQIVVGIIIGIPISKVLKRYIK</sequence>
<dbReference type="AlphaFoldDB" id="A0A0M3DHJ6"/>
<protein>
    <submittedName>
        <fullName evidence="4">Membrane protein</fullName>
    </submittedName>
</protein>
<dbReference type="Gene3D" id="1.10.1760.20">
    <property type="match status" value="1"/>
</dbReference>
<comment type="caution">
    <text evidence="4">The sequence shown here is derived from an EMBL/GenBank/DDBJ whole genome shotgun (WGS) entry which is preliminary data.</text>
</comment>
<dbReference type="EMBL" id="LBBT01000236">
    <property type="protein sequence ID" value="KKY00919.1"/>
    <property type="molecule type" value="Genomic_DNA"/>
</dbReference>
<dbReference type="InterPro" id="IPR009825">
    <property type="entry name" value="ECF_substrate-spec-like"/>
</dbReference>
<gene>
    <name evidence="4" type="ORF">VN21_11545</name>
</gene>
<feature type="transmembrane region" description="Helical" evidence="3">
    <location>
        <begin position="46"/>
        <end position="63"/>
    </location>
</feature>
<keyword evidence="2 3" id="KW-1133">Transmembrane helix</keyword>
<dbReference type="PANTHER" id="PTHR37815">
    <property type="entry name" value="UPF0397 PROTEIN BC_2624-RELATED"/>
    <property type="match status" value="1"/>
</dbReference>
<dbReference type="OrthoDB" id="411368at2"/>
<organism evidence="4 5">
    <name type="scientific">Paraclostridium benzoelyticum</name>
    <dbReference type="NCBI Taxonomy" id="1629550"/>
    <lineage>
        <taxon>Bacteria</taxon>
        <taxon>Bacillati</taxon>
        <taxon>Bacillota</taxon>
        <taxon>Clostridia</taxon>
        <taxon>Peptostreptococcales</taxon>
        <taxon>Peptostreptococcaceae</taxon>
        <taxon>Paraclostridium</taxon>
    </lineage>
</organism>
<evidence type="ECO:0000256" key="3">
    <source>
        <dbReference type="SAM" id="Phobius"/>
    </source>
</evidence>
<dbReference type="Pfam" id="PF07155">
    <property type="entry name" value="ECF-ribofla_trS"/>
    <property type="match status" value="1"/>
</dbReference>
<evidence type="ECO:0000256" key="2">
    <source>
        <dbReference type="ARBA" id="ARBA00022989"/>
    </source>
</evidence>
<keyword evidence="5" id="KW-1185">Reference proteome</keyword>
<dbReference type="PANTHER" id="PTHR37815:SF3">
    <property type="entry name" value="UPF0397 PROTEIN SPR0429"/>
    <property type="match status" value="1"/>
</dbReference>
<evidence type="ECO:0000313" key="4">
    <source>
        <dbReference type="EMBL" id="KKY00919.1"/>
    </source>
</evidence>
<reference evidence="4 5" key="1">
    <citation type="submission" date="2015-04" db="EMBL/GenBank/DDBJ databases">
        <title>Microcin producing Clostridium sp. JC272T.</title>
        <authorList>
            <person name="Jyothsna T."/>
            <person name="Sasikala C."/>
            <person name="Ramana C."/>
        </authorList>
    </citation>
    <scope>NUCLEOTIDE SEQUENCE [LARGE SCALE GENOMIC DNA]</scope>
    <source>
        <strain evidence="4 5">JC272</strain>
    </source>
</reference>
<keyword evidence="1 3" id="KW-0812">Transmembrane</keyword>
<dbReference type="GO" id="GO:0016020">
    <property type="term" value="C:membrane"/>
    <property type="evidence" value="ECO:0007669"/>
    <property type="project" value="InterPro"/>
</dbReference>
<name>A0A0M3DHJ6_9FIRM</name>
<evidence type="ECO:0000313" key="5">
    <source>
        <dbReference type="Proteomes" id="UP000034407"/>
    </source>
</evidence>